<evidence type="ECO:0000313" key="5">
    <source>
        <dbReference type="EMBL" id="MEZ0451584.1"/>
    </source>
</evidence>
<protein>
    <submittedName>
        <fullName evidence="6">DNA-binding transcriptional regulator AraC</fullName>
    </submittedName>
    <submittedName>
        <fullName evidence="5">Helix-turn-helix domain-containing protein</fullName>
    </submittedName>
</protein>
<evidence type="ECO:0000256" key="2">
    <source>
        <dbReference type="ARBA" id="ARBA00023125"/>
    </source>
</evidence>
<evidence type="ECO:0000313" key="6">
    <source>
        <dbReference type="EMBL" id="VTR54943.1"/>
    </source>
</evidence>
<dbReference type="SMART" id="SM00342">
    <property type="entry name" value="HTH_ARAC"/>
    <property type="match status" value="1"/>
</dbReference>
<dbReference type="Gene3D" id="1.10.10.60">
    <property type="entry name" value="Homeodomain-like"/>
    <property type="match status" value="1"/>
</dbReference>
<reference evidence="5 8" key="2">
    <citation type="submission" date="2024-06" db="EMBL/GenBank/DDBJ databases">
        <title>Soil Sphingobacterium thalpophilum.</title>
        <authorList>
            <person name="Yang J."/>
            <person name="Li J."/>
        </authorList>
    </citation>
    <scope>NUCLEOTIDE SEQUENCE [LARGE SCALE GENOMIC DNA]</scope>
    <source>
        <strain evidence="5 8">22g91tb</strain>
    </source>
</reference>
<dbReference type="PANTHER" id="PTHR43280">
    <property type="entry name" value="ARAC-FAMILY TRANSCRIPTIONAL REGULATOR"/>
    <property type="match status" value="1"/>
</dbReference>
<keyword evidence="2 6" id="KW-0238">DNA-binding</keyword>
<dbReference type="InterPro" id="IPR018060">
    <property type="entry name" value="HTH_AraC"/>
</dbReference>
<evidence type="ECO:0000259" key="4">
    <source>
        <dbReference type="PROSITE" id="PS01124"/>
    </source>
</evidence>
<dbReference type="PANTHER" id="PTHR43280:SF32">
    <property type="entry name" value="TRANSCRIPTIONAL REGULATORY PROTEIN"/>
    <property type="match status" value="1"/>
</dbReference>
<organism evidence="6 7">
    <name type="scientific">Sphingobacterium thalpophilum</name>
    <dbReference type="NCBI Taxonomy" id="259"/>
    <lineage>
        <taxon>Bacteria</taxon>
        <taxon>Pseudomonadati</taxon>
        <taxon>Bacteroidota</taxon>
        <taxon>Sphingobacteriia</taxon>
        <taxon>Sphingobacteriales</taxon>
        <taxon>Sphingobacteriaceae</taxon>
        <taxon>Sphingobacterium</taxon>
    </lineage>
</organism>
<evidence type="ECO:0000313" key="7">
    <source>
        <dbReference type="Proteomes" id="UP000308196"/>
    </source>
</evidence>
<keyword evidence="3" id="KW-0804">Transcription</keyword>
<dbReference type="Proteomes" id="UP000308196">
    <property type="component" value="Chromosome"/>
</dbReference>
<sequence>MFETGTKRRSDKLSEEINVHYIEWCGRRHRTKTTRRDEFTITLSHSKRGAHHIDHHRYPMRGYQIHVVFPGQLSHFSILDHTIVCQLVIAKRSFDMLRFALRFNMQVYRTFPVQELTKPKFDILHHELKHIGNELYQDRPMFDVISSRARLTLQEISRVLEKKVSDRKLLAYPDKLAEFIDLVELHYKTEHSIAFYINKLNITQSHLASLTRKHKHITPTNIIKSRILEEAIRLLSQPSVTVKDVMLELGFTDQTVFNHFIKRMAGISPGTIKKNQNI</sequence>
<reference evidence="6 7" key="1">
    <citation type="submission" date="2019-05" db="EMBL/GenBank/DDBJ databases">
        <authorList>
            <consortium name="Pathogen Informatics"/>
        </authorList>
    </citation>
    <scope>NUCLEOTIDE SEQUENCE [LARGE SCALE GENOMIC DNA]</scope>
    <source>
        <strain evidence="6 7">NCTC11429</strain>
    </source>
</reference>
<name>A0A4U9W7X5_9SPHI</name>
<dbReference type="PROSITE" id="PS01124">
    <property type="entry name" value="HTH_ARAC_FAMILY_2"/>
    <property type="match status" value="1"/>
</dbReference>
<gene>
    <name evidence="5" type="ORF">ABTW24_08265</name>
    <name evidence="6" type="ORF">NCTC11429_05197</name>
</gene>
<dbReference type="Pfam" id="PF12833">
    <property type="entry name" value="HTH_18"/>
    <property type="match status" value="1"/>
</dbReference>
<dbReference type="SUPFAM" id="SSF46689">
    <property type="entry name" value="Homeodomain-like"/>
    <property type="match status" value="1"/>
</dbReference>
<dbReference type="GO" id="GO:0043565">
    <property type="term" value="F:sequence-specific DNA binding"/>
    <property type="evidence" value="ECO:0007669"/>
    <property type="project" value="InterPro"/>
</dbReference>
<proteinExistence type="predicted"/>
<dbReference type="STRING" id="1123265.GCA_000686625_00534"/>
<dbReference type="EMBL" id="LR590484">
    <property type="protein sequence ID" value="VTR54943.1"/>
    <property type="molecule type" value="Genomic_DNA"/>
</dbReference>
<dbReference type="AlphaFoldDB" id="A0A4U9W7X5"/>
<feature type="domain" description="HTH araC/xylS-type" evidence="4">
    <location>
        <begin position="177"/>
        <end position="275"/>
    </location>
</feature>
<dbReference type="RefSeq" id="WP_081817776.1">
    <property type="nucleotide sequence ID" value="NZ_CP141191.1"/>
</dbReference>
<evidence type="ECO:0000256" key="3">
    <source>
        <dbReference type="ARBA" id="ARBA00023163"/>
    </source>
</evidence>
<dbReference type="InterPro" id="IPR009057">
    <property type="entry name" value="Homeodomain-like_sf"/>
</dbReference>
<dbReference type="Proteomes" id="UP001566204">
    <property type="component" value="Unassembled WGS sequence"/>
</dbReference>
<dbReference type="GeneID" id="78465741"/>
<evidence type="ECO:0000256" key="1">
    <source>
        <dbReference type="ARBA" id="ARBA00023015"/>
    </source>
</evidence>
<accession>A0A4U9W7X5</accession>
<dbReference type="GO" id="GO:0003700">
    <property type="term" value="F:DNA-binding transcription factor activity"/>
    <property type="evidence" value="ECO:0007669"/>
    <property type="project" value="InterPro"/>
</dbReference>
<keyword evidence="1" id="KW-0805">Transcription regulation</keyword>
<keyword evidence="8" id="KW-1185">Reference proteome</keyword>
<dbReference type="EMBL" id="JBEOQB010000002">
    <property type="protein sequence ID" value="MEZ0451584.1"/>
    <property type="molecule type" value="Genomic_DNA"/>
</dbReference>
<evidence type="ECO:0000313" key="8">
    <source>
        <dbReference type="Proteomes" id="UP001566204"/>
    </source>
</evidence>
<dbReference type="KEGG" id="stha:NCTC11429_05197"/>